<keyword evidence="10" id="KW-0902">Two-component regulatory system</keyword>
<dbReference type="RefSeq" id="WP_093364132.1">
    <property type="nucleotide sequence ID" value="NZ_FNCW01000001.1"/>
</dbReference>
<dbReference type="SUPFAM" id="SSF47384">
    <property type="entry name" value="Homodimeric domain of signal transducing histidine kinase"/>
    <property type="match status" value="1"/>
</dbReference>
<dbReference type="OrthoDB" id="9766459at2"/>
<keyword evidence="11" id="KW-0472">Membrane</keyword>
<dbReference type="InterPro" id="IPR013655">
    <property type="entry name" value="PAS_fold_3"/>
</dbReference>
<dbReference type="AlphaFoldDB" id="A0A1G7TUZ7"/>
<feature type="domain" description="PAS" evidence="14">
    <location>
        <begin position="127"/>
        <end position="185"/>
    </location>
</feature>
<dbReference type="InterPro" id="IPR000014">
    <property type="entry name" value="PAS"/>
</dbReference>
<comment type="subcellular location">
    <subcellularLocation>
        <location evidence="2">Cell membrane</location>
    </subcellularLocation>
</comment>
<evidence type="ECO:0000256" key="10">
    <source>
        <dbReference type="ARBA" id="ARBA00023012"/>
    </source>
</evidence>
<feature type="domain" description="PAS" evidence="14">
    <location>
        <begin position="664"/>
        <end position="734"/>
    </location>
</feature>
<dbReference type="InterPro" id="IPR052162">
    <property type="entry name" value="Sensor_kinase/Photoreceptor"/>
</dbReference>
<dbReference type="STRING" id="470826.SAMN04488027_10172"/>
<evidence type="ECO:0000256" key="1">
    <source>
        <dbReference type="ARBA" id="ARBA00000085"/>
    </source>
</evidence>
<evidence type="ECO:0000256" key="9">
    <source>
        <dbReference type="ARBA" id="ARBA00022840"/>
    </source>
</evidence>
<dbReference type="GO" id="GO:0000155">
    <property type="term" value="F:phosphorelay sensor kinase activity"/>
    <property type="evidence" value="ECO:0007669"/>
    <property type="project" value="InterPro"/>
</dbReference>
<evidence type="ECO:0000259" key="15">
    <source>
        <dbReference type="PROSITE" id="PS50113"/>
    </source>
</evidence>
<keyword evidence="9" id="KW-0067">ATP-binding</keyword>
<evidence type="ECO:0000259" key="13">
    <source>
        <dbReference type="PROSITE" id="PS50109"/>
    </source>
</evidence>
<dbReference type="GO" id="GO:0005524">
    <property type="term" value="F:ATP binding"/>
    <property type="evidence" value="ECO:0007669"/>
    <property type="project" value="UniProtKB-KW"/>
</dbReference>
<dbReference type="EMBL" id="FNCW01000001">
    <property type="protein sequence ID" value="SDG39082.1"/>
    <property type="molecule type" value="Genomic_DNA"/>
</dbReference>
<dbReference type="PANTHER" id="PTHR43304:SF1">
    <property type="entry name" value="PAC DOMAIN-CONTAINING PROTEIN"/>
    <property type="match status" value="1"/>
</dbReference>
<dbReference type="InterPro" id="IPR005467">
    <property type="entry name" value="His_kinase_dom"/>
</dbReference>
<keyword evidence="6" id="KW-0808">Transferase</keyword>
<dbReference type="PROSITE" id="PS50109">
    <property type="entry name" value="HIS_KIN"/>
    <property type="match status" value="1"/>
</dbReference>
<dbReference type="SMART" id="SM00086">
    <property type="entry name" value="PAC"/>
    <property type="match status" value="3"/>
</dbReference>
<evidence type="ECO:0000256" key="2">
    <source>
        <dbReference type="ARBA" id="ARBA00004236"/>
    </source>
</evidence>
<dbReference type="SMART" id="SM00091">
    <property type="entry name" value="PAS"/>
    <property type="match status" value="5"/>
</dbReference>
<feature type="domain" description="PAC" evidence="15">
    <location>
        <begin position="863"/>
        <end position="915"/>
    </location>
</feature>
<dbReference type="Gene3D" id="1.10.287.130">
    <property type="match status" value="1"/>
</dbReference>
<dbReference type="Pfam" id="PF13188">
    <property type="entry name" value="PAS_8"/>
    <property type="match status" value="1"/>
</dbReference>
<gene>
    <name evidence="16" type="ORF">SAMN04488027_10172</name>
</gene>
<dbReference type="CDD" id="cd00082">
    <property type="entry name" value="HisKA"/>
    <property type="match status" value="1"/>
</dbReference>
<dbReference type="FunFam" id="3.30.565.10:FF:000023">
    <property type="entry name" value="PAS domain-containing sensor histidine kinase"/>
    <property type="match status" value="1"/>
</dbReference>
<dbReference type="EC" id="2.7.13.3" evidence="3"/>
<keyword evidence="12" id="KW-0175">Coiled coil</keyword>
<dbReference type="PANTHER" id="PTHR43304">
    <property type="entry name" value="PHYTOCHROME-LIKE PROTEIN CPH1"/>
    <property type="match status" value="1"/>
</dbReference>
<accession>A0A1G7TUZ7</accession>
<evidence type="ECO:0000313" key="17">
    <source>
        <dbReference type="Proteomes" id="UP000199296"/>
    </source>
</evidence>
<feature type="domain" description="Histidine kinase" evidence="13">
    <location>
        <begin position="940"/>
        <end position="1154"/>
    </location>
</feature>
<feature type="domain" description="PAS" evidence="14">
    <location>
        <begin position="382"/>
        <end position="450"/>
    </location>
</feature>
<dbReference type="GO" id="GO:0005886">
    <property type="term" value="C:plasma membrane"/>
    <property type="evidence" value="ECO:0007669"/>
    <property type="project" value="UniProtKB-SubCell"/>
</dbReference>
<evidence type="ECO:0000256" key="12">
    <source>
        <dbReference type="SAM" id="Coils"/>
    </source>
</evidence>
<dbReference type="CDD" id="cd00130">
    <property type="entry name" value="PAS"/>
    <property type="match status" value="4"/>
</dbReference>
<keyword evidence="8" id="KW-0418">Kinase</keyword>
<dbReference type="Gene3D" id="3.30.450.20">
    <property type="entry name" value="PAS domain"/>
    <property type="match status" value="5"/>
</dbReference>
<evidence type="ECO:0000256" key="4">
    <source>
        <dbReference type="ARBA" id="ARBA00022475"/>
    </source>
</evidence>
<feature type="domain" description="PAS" evidence="14">
    <location>
        <begin position="786"/>
        <end position="858"/>
    </location>
</feature>
<comment type="catalytic activity">
    <reaction evidence="1">
        <text>ATP + protein L-histidine = ADP + protein N-phospho-L-histidine.</text>
        <dbReference type="EC" id="2.7.13.3"/>
    </reaction>
</comment>
<dbReference type="Pfam" id="PF13426">
    <property type="entry name" value="PAS_9"/>
    <property type="match status" value="2"/>
</dbReference>
<keyword evidence="4" id="KW-1003">Cell membrane</keyword>
<sequence length="1157" mass="134359">MLQAYAQLRDLLNFFESPAFLISVIDNDFSVVEVNDKLNAISKRDHNFDENENLADFLKVTFTADTAEVSRFIKKLKLSDPTRLNKFLFNNRSYKFECKPLNFEDRTFIFVAVESLQVRRKTYQPTEVRFFKKIFDSLPIGIAVSRIDDSKALYVNSKFSEIYGWEIDELNNVTAFFEKVYPDEQVRERLKKMILNDIESGDPKRMNWENLTITTSTGQRKIVNAKNIPLREQNLMISTVTDVTKNYTVQREIEKAKVRFDLAARATSDAVWEWDLDKEELYWGDGYKRLFGYKIHNNKVSKAFWESKIHPNDLPSFSQSLKEALNDPHLFKWTFDYRFLDSGNNYASVRENVVIVRNTKGEPLRLVGALQDITKPLKREKHLNLLEKLVDGTKDAILVTEVKSNSFLESEIVYVNSSFQDLFGFDVAQIIGKTPQEFYVTPKNAEMFLELEAELSQWNSVDADILSYTKTNLEFWNNLSITPIVNDEGWYTHWMILNRNVNDLKTSIEKRKLLTFTHRAFQGDDSIESALCKISLKIEGLIGSEFCEFWLVDHHSEGLSESLRFKEGEQVDRDSELLNYRSEDFANTIFETDESQILIHENESNSKEKNDIKLSYGFQIRSHEECLGVIILGFRDTYSRELTLRAIFDEFSIQLANEISRKRTEKEMSTFFEFTPDFLCIAGKNDYLKKINNRACEILGYSSEIVLTTPLLEFIEKEDRHKALKLLNKARENKGYFSDELGVISQNFGMLRVDWTVFSLESSDDLFCVGRDITAYKKNLEQLKTQNEKFKIVSETVKDAVWDFDMLTEKMKWGKGLKTLFGYDPEAFEVSEKIWLEKLHPEDRKRVKESFNSAVWQTQKNEWREEYRFKKQDGSYAYVLDRGKIIRDDKAKALRMVGSLQDISEYRDYQLKLENLNQKLVKQTESLAKSNKDLEEFAYIASHDLQEPLRMVTGFLTRLEQKYGEDLDAKGKEYVNFAVDGAKRMRQIILGLLNFSKVGRQNLAWTKVDVASVIEEVESLLHEAIKEKNAKIETGNLPVVFSVEDELKEVFLNLIENSIKYAQSNAVPQVKIDYEESPNYHRFSVKDNGIGISQEYHDKIFGIFQRLHGHSEYSGTGIGLAIVKKIIHNLGGSISLESELDKGTKFLIKLPKTLKKK</sequence>
<dbReference type="Pfam" id="PF08447">
    <property type="entry name" value="PAS_3"/>
    <property type="match status" value="2"/>
</dbReference>
<evidence type="ECO:0000256" key="3">
    <source>
        <dbReference type="ARBA" id="ARBA00012438"/>
    </source>
</evidence>
<dbReference type="Pfam" id="PF00512">
    <property type="entry name" value="HisKA"/>
    <property type="match status" value="1"/>
</dbReference>
<dbReference type="SUPFAM" id="SSF55785">
    <property type="entry name" value="PYP-like sensor domain (PAS domain)"/>
    <property type="match status" value="5"/>
</dbReference>
<dbReference type="InterPro" id="IPR003594">
    <property type="entry name" value="HATPase_dom"/>
</dbReference>
<dbReference type="PROSITE" id="PS50113">
    <property type="entry name" value="PAC"/>
    <property type="match status" value="1"/>
</dbReference>
<reference evidence="16 17" key="1">
    <citation type="submission" date="2016-10" db="EMBL/GenBank/DDBJ databases">
        <authorList>
            <person name="de Groot N.N."/>
        </authorList>
    </citation>
    <scope>NUCLEOTIDE SEQUENCE [LARGE SCALE GENOMIC DNA]</scope>
    <source>
        <strain evidence="16 17">DSM 19803</strain>
    </source>
</reference>
<dbReference type="InterPro" id="IPR000700">
    <property type="entry name" value="PAS-assoc_C"/>
</dbReference>
<feature type="coiled-coil region" evidence="12">
    <location>
        <begin position="906"/>
        <end position="933"/>
    </location>
</feature>
<dbReference type="InterPro" id="IPR001610">
    <property type="entry name" value="PAC"/>
</dbReference>
<dbReference type="InterPro" id="IPR036890">
    <property type="entry name" value="HATPase_C_sf"/>
</dbReference>
<dbReference type="SMART" id="SM00388">
    <property type="entry name" value="HisKA"/>
    <property type="match status" value="1"/>
</dbReference>
<dbReference type="PROSITE" id="PS50112">
    <property type="entry name" value="PAS"/>
    <property type="match status" value="4"/>
</dbReference>
<protein>
    <recommendedName>
        <fullName evidence="3">histidine kinase</fullName>
        <ecNumber evidence="3">2.7.13.3</ecNumber>
    </recommendedName>
</protein>
<dbReference type="Gene3D" id="3.30.565.10">
    <property type="entry name" value="Histidine kinase-like ATPase, C-terminal domain"/>
    <property type="match status" value="1"/>
</dbReference>
<dbReference type="Pfam" id="PF02518">
    <property type="entry name" value="HATPase_c"/>
    <property type="match status" value="1"/>
</dbReference>
<evidence type="ECO:0000256" key="11">
    <source>
        <dbReference type="ARBA" id="ARBA00023136"/>
    </source>
</evidence>
<name>A0A1G7TUZ7_9FLAO</name>
<dbReference type="InterPro" id="IPR035965">
    <property type="entry name" value="PAS-like_dom_sf"/>
</dbReference>
<proteinExistence type="predicted"/>
<keyword evidence="17" id="KW-1185">Reference proteome</keyword>
<dbReference type="PRINTS" id="PR00344">
    <property type="entry name" value="BCTRLSENSOR"/>
</dbReference>
<dbReference type="InterPro" id="IPR036097">
    <property type="entry name" value="HisK_dim/P_sf"/>
</dbReference>
<evidence type="ECO:0000256" key="6">
    <source>
        <dbReference type="ARBA" id="ARBA00022679"/>
    </source>
</evidence>
<dbReference type="InterPro" id="IPR004358">
    <property type="entry name" value="Sig_transdc_His_kin-like_C"/>
</dbReference>
<evidence type="ECO:0000259" key="14">
    <source>
        <dbReference type="PROSITE" id="PS50112"/>
    </source>
</evidence>
<keyword evidence="7" id="KW-0547">Nucleotide-binding</keyword>
<dbReference type="SMART" id="SM00387">
    <property type="entry name" value="HATPase_c"/>
    <property type="match status" value="1"/>
</dbReference>
<dbReference type="SUPFAM" id="SSF55874">
    <property type="entry name" value="ATPase domain of HSP90 chaperone/DNA topoisomerase II/histidine kinase"/>
    <property type="match status" value="1"/>
</dbReference>
<dbReference type="NCBIfam" id="TIGR00229">
    <property type="entry name" value="sensory_box"/>
    <property type="match status" value="4"/>
</dbReference>
<evidence type="ECO:0000256" key="8">
    <source>
        <dbReference type="ARBA" id="ARBA00022777"/>
    </source>
</evidence>
<dbReference type="Proteomes" id="UP000199296">
    <property type="component" value="Unassembled WGS sequence"/>
</dbReference>
<keyword evidence="5" id="KW-0597">Phosphoprotein</keyword>
<evidence type="ECO:0000256" key="7">
    <source>
        <dbReference type="ARBA" id="ARBA00022741"/>
    </source>
</evidence>
<evidence type="ECO:0000313" key="16">
    <source>
        <dbReference type="EMBL" id="SDG39082.1"/>
    </source>
</evidence>
<organism evidence="16 17">
    <name type="scientific">Psychroflexus sediminis</name>
    <dbReference type="NCBI Taxonomy" id="470826"/>
    <lineage>
        <taxon>Bacteria</taxon>
        <taxon>Pseudomonadati</taxon>
        <taxon>Bacteroidota</taxon>
        <taxon>Flavobacteriia</taxon>
        <taxon>Flavobacteriales</taxon>
        <taxon>Flavobacteriaceae</taxon>
        <taxon>Psychroflexus</taxon>
    </lineage>
</organism>
<evidence type="ECO:0000256" key="5">
    <source>
        <dbReference type="ARBA" id="ARBA00022553"/>
    </source>
</evidence>
<dbReference type="InterPro" id="IPR003661">
    <property type="entry name" value="HisK_dim/P_dom"/>
</dbReference>